<keyword evidence="2" id="KW-0238">DNA-binding</keyword>
<sequence>MGSTKGLKTMDIGVHQGKWGGKTPQASFVASENRTDIALDDPNFWQKWAKKADLDLDLLNSKNNLVIDTPRVRKQTRHFSTLRDDDLVEFSDLESEDEEKPRSRRHDRHHQTFHHAYGRTDCFRVEKNLLVYG</sequence>
<keyword evidence="2" id="KW-0067">ATP-binding</keyword>
<reference evidence="3" key="1">
    <citation type="submission" date="2017-11" db="EMBL/GenBank/DDBJ databases">
        <authorList>
            <person name="Lima N.C."/>
            <person name="Parody-Merino A.M."/>
            <person name="Battley P.F."/>
            <person name="Fidler A.E."/>
            <person name="Prosdocimi F."/>
        </authorList>
    </citation>
    <scope>NUCLEOTIDE SEQUENCE [LARGE SCALE GENOMIC DNA]</scope>
</reference>
<dbReference type="GO" id="GO:0003677">
    <property type="term" value="F:DNA binding"/>
    <property type="evidence" value="ECO:0007669"/>
    <property type="project" value="UniProtKB-KW"/>
</dbReference>
<proteinExistence type="predicted"/>
<dbReference type="AlphaFoldDB" id="A0A2I0T0U3"/>
<gene>
    <name evidence="2" type="ORF">llap_22302</name>
</gene>
<keyword evidence="3" id="KW-1185">Reference proteome</keyword>
<dbReference type="OrthoDB" id="9219481at2759"/>
<keyword evidence="2" id="KW-0347">Helicase</keyword>
<name>A0A2I0T0U3_LIMLA</name>
<dbReference type="Proteomes" id="UP000233556">
    <property type="component" value="Unassembled WGS sequence"/>
</dbReference>
<accession>A0A2I0T0U3</accession>
<dbReference type="InterPro" id="IPR051493">
    <property type="entry name" value="CHD"/>
</dbReference>
<reference evidence="3" key="2">
    <citation type="submission" date="2017-12" db="EMBL/GenBank/DDBJ databases">
        <title>Genome sequence of the Bar-tailed Godwit (Limosa lapponica baueri).</title>
        <authorList>
            <person name="Lima N.C.B."/>
            <person name="Parody-Merino A.M."/>
            <person name="Battley P.F."/>
            <person name="Fidler A.E."/>
            <person name="Prosdocimi F."/>
        </authorList>
    </citation>
    <scope>NUCLEOTIDE SEQUENCE [LARGE SCALE GENOMIC DNA]</scope>
</reference>
<evidence type="ECO:0000256" key="1">
    <source>
        <dbReference type="SAM" id="MobiDB-lite"/>
    </source>
</evidence>
<evidence type="ECO:0000313" key="2">
    <source>
        <dbReference type="EMBL" id="PKU27394.1"/>
    </source>
</evidence>
<protein>
    <submittedName>
        <fullName evidence="2">Chromodomain-helicase-dna-binding protein 8 isoform x3</fullName>
    </submittedName>
</protein>
<organism evidence="2 3">
    <name type="scientific">Limosa lapponica baueri</name>
    <dbReference type="NCBI Taxonomy" id="1758121"/>
    <lineage>
        <taxon>Eukaryota</taxon>
        <taxon>Metazoa</taxon>
        <taxon>Chordata</taxon>
        <taxon>Craniata</taxon>
        <taxon>Vertebrata</taxon>
        <taxon>Euteleostomi</taxon>
        <taxon>Archelosauria</taxon>
        <taxon>Archosauria</taxon>
        <taxon>Dinosauria</taxon>
        <taxon>Saurischia</taxon>
        <taxon>Theropoda</taxon>
        <taxon>Coelurosauria</taxon>
        <taxon>Aves</taxon>
        <taxon>Neognathae</taxon>
        <taxon>Neoaves</taxon>
        <taxon>Charadriiformes</taxon>
        <taxon>Scolopacidae</taxon>
        <taxon>Limosa</taxon>
    </lineage>
</organism>
<evidence type="ECO:0000313" key="3">
    <source>
        <dbReference type="Proteomes" id="UP000233556"/>
    </source>
</evidence>
<dbReference type="EMBL" id="KZ527836">
    <property type="protein sequence ID" value="PKU27394.1"/>
    <property type="molecule type" value="Genomic_DNA"/>
</dbReference>
<keyword evidence="2" id="KW-0547">Nucleotide-binding</keyword>
<keyword evidence="2" id="KW-0378">Hydrolase</keyword>
<dbReference type="GO" id="GO:0004386">
    <property type="term" value="F:helicase activity"/>
    <property type="evidence" value="ECO:0007669"/>
    <property type="project" value="UniProtKB-KW"/>
</dbReference>
<dbReference type="PANTHER" id="PTHR46850:SF1">
    <property type="entry name" value="CHROMODOMAIN-HELICASE-DNA-BINDING PROTEIN 9"/>
    <property type="match status" value="1"/>
</dbReference>
<feature type="compositionally biased region" description="Basic residues" evidence="1">
    <location>
        <begin position="102"/>
        <end position="111"/>
    </location>
</feature>
<dbReference type="PANTHER" id="PTHR46850">
    <property type="entry name" value="CHROMODOMAIN-HELICASE-DNA-BINDING PROTEIN 9"/>
    <property type="match status" value="1"/>
</dbReference>
<feature type="region of interest" description="Disordered" evidence="1">
    <location>
        <begin position="92"/>
        <end position="111"/>
    </location>
</feature>